<dbReference type="Proteomes" id="UP000662185">
    <property type="component" value="Unassembled WGS sequence"/>
</dbReference>
<comment type="caution">
    <text evidence="2">The sequence shown here is derived from an EMBL/GenBank/DDBJ whole genome shotgun (WGS) entry which is preliminary data.</text>
</comment>
<accession>A0A926WGU4</accession>
<evidence type="ECO:0000313" key="2">
    <source>
        <dbReference type="EMBL" id="MBD2292873.1"/>
    </source>
</evidence>
<feature type="compositionally biased region" description="Basic and acidic residues" evidence="1">
    <location>
        <begin position="88"/>
        <end position="106"/>
    </location>
</feature>
<dbReference type="AlphaFoldDB" id="A0A926WGU4"/>
<dbReference type="EMBL" id="JACJQU010000002">
    <property type="protein sequence ID" value="MBD2292873.1"/>
    <property type="molecule type" value="Genomic_DNA"/>
</dbReference>
<proteinExistence type="predicted"/>
<organism evidence="2 3">
    <name type="scientific">Anabaena sphaerica FACHB-251</name>
    <dbReference type="NCBI Taxonomy" id="2692883"/>
    <lineage>
        <taxon>Bacteria</taxon>
        <taxon>Bacillati</taxon>
        <taxon>Cyanobacteriota</taxon>
        <taxon>Cyanophyceae</taxon>
        <taxon>Nostocales</taxon>
        <taxon>Nostocaceae</taxon>
        <taxon>Anabaena</taxon>
    </lineage>
</organism>
<evidence type="ECO:0000313" key="3">
    <source>
        <dbReference type="Proteomes" id="UP000662185"/>
    </source>
</evidence>
<gene>
    <name evidence="2" type="ORF">H6G06_05095</name>
</gene>
<reference evidence="3" key="1">
    <citation type="journal article" date="2020" name="ISME J.">
        <title>Comparative genomics reveals insights into cyanobacterial evolution and habitat adaptation.</title>
        <authorList>
            <person name="Chen M.Y."/>
            <person name="Teng W.K."/>
            <person name="Zhao L."/>
            <person name="Hu C.X."/>
            <person name="Zhou Y.K."/>
            <person name="Han B.P."/>
            <person name="Song L.R."/>
            <person name="Shu W.S."/>
        </authorList>
    </citation>
    <scope>NUCLEOTIDE SEQUENCE [LARGE SCALE GENOMIC DNA]</scope>
    <source>
        <strain evidence="3">FACHB-251</strain>
    </source>
</reference>
<evidence type="ECO:0008006" key="4">
    <source>
        <dbReference type="Google" id="ProtNLM"/>
    </source>
</evidence>
<evidence type="ECO:0000256" key="1">
    <source>
        <dbReference type="SAM" id="MobiDB-lite"/>
    </source>
</evidence>
<keyword evidence="3" id="KW-1185">Reference proteome</keyword>
<dbReference type="RefSeq" id="WP_190557696.1">
    <property type="nucleotide sequence ID" value="NZ_JACJQU010000002.1"/>
</dbReference>
<feature type="region of interest" description="Disordered" evidence="1">
    <location>
        <begin position="88"/>
        <end position="108"/>
    </location>
</feature>
<sequence length="291" mass="33539">MNNQKLPLFDLFLHLRDTGDFPLTIDQYNLLLAALNKGFGLSSREQLKTLCQMLWVKSKPNSETVKNFIKYFDDYFYQLDTKNQEIVETQKSEPQKSEFPKPEPPKPDLPSFLQTPIALKGGLLPKKPFNQNAKFQLSITDFPITKRKIQRSWRYLRLPIRQGRLTEIDIEATVHKIGEDGFLLEPVIIPQRINRAEVLLLIDASNSMIPFFLLSQQLVDNLQGSKLGKSEVYYFRNCPGEYLFFHPQRPGGKLTSDVLYQFSLSLHIIANLKIKIYQDLGVFVLCASSKP</sequence>
<name>A0A926WGU4_9NOST</name>
<protein>
    <recommendedName>
        <fullName evidence="4">VWA containing CoxE family protein</fullName>
    </recommendedName>
</protein>